<feature type="compositionally biased region" description="Basic and acidic residues" evidence="5">
    <location>
        <begin position="115"/>
        <end position="134"/>
    </location>
</feature>
<dbReference type="Proteomes" id="UP000664654">
    <property type="component" value="Unassembled WGS sequence"/>
</dbReference>
<evidence type="ECO:0000256" key="5">
    <source>
        <dbReference type="SAM" id="MobiDB-lite"/>
    </source>
</evidence>
<evidence type="ECO:0000256" key="3">
    <source>
        <dbReference type="ARBA" id="ARBA00023125"/>
    </source>
</evidence>
<dbReference type="PIRSF" id="PIRSF016821">
    <property type="entry name" value="HSP15"/>
    <property type="match status" value="1"/>
</dbReference>
<dbReference type="InterPro" id="IPR002942">
    <property type="entry name" value="S4_RNA-bd"/>
</dbReference>
<keyword evidence="2 4" id="KW-0694">RNA-binding</keyword>
<sequence>MKTNQSENNLISVRLDKWLWAARFFKTRALAREVIQGGKVQYNGQRSKPSKTVELGAVIKVPQGQDIREVRVLEVYDKRRSAPQAQTMYEETPDSIRQREANAEARKAGALYSPRPDHKPDKKQRRDIIRFKHQ</sequence>
<evidence type="ECO:0000313" key="7">
    <source>
        <dbReference type="EMBL" id="MBN7823655.1"/>
    </source>
</evidence>
<evidence type="ECO:0000256" key="2">
    <source>
        <dbReference type="ARBA" id="ARBA00022884"/>
    </source>
</evidence>
<keyword evidence="8" id="KW-1185">Reference proteome</keyword>
<protein>
    <recommendedName>
        <fullName evidence="4">Heat shock protein 15</fullName>
    </recommendedName>
</protein>
<dbReference type="Pfam" id="PF01479">
    <property type="entry name" value="S4"/>
    <property type="match status" value="1"/>
</dbReference>
<dbReference type="PROSITE" id="PS50889">
    <property type="entry name" value="S4"/>
    <property type="match status" value="1"/>
</dbReference>
<proteinExistence type="inferred from homology"/>
<feature type="region of interest" description="Disordered" evidence="5">
    <location>
        <begin position="81"/>
        <end position="134"/>
    </location>
</feature>
<gene>
    <name evidence="7" type="primary">hslR</name>
    <name evidence="7" type="ORF">J0A66_00325</name>
</gene>
<dbReference type="RefSeq" id="WP_206571778.1">
    <property type="nucleotide sequence ID" value="NZ_JAFKCV010000001.1"/>
</dbReference>
<dbReference type="SMART" id="SM00363">
    <property type="entry name" value="S4"/>
    <property type="match status" value="1"/>
</dbReference>
<comment type="caution">
    <text evidence="7">The sequence shown here is derived from an EMBL/GenBank/DDBJ whole genome shotgun (WGS) entry which is preliminary data.</text>
</comment>
<keyword evidence="7" id="KW-0346">Stress response</keyword>
<dbReference type="GO" id="GO:0003677">
    <property type="term" value="F:DNA binding"/>
    <property type="evidence" value="ECO:0007669"/>
    <property type="project" value="UniProtKB-KW"/>
</dbReference>
<organism evidence="7 8">
    <name type="scientific">Bowmanella dokdonensis</name>
    <dbReference type="NCBI Taxonomy" id="751969"/>
    <lineage>
        <taxon>Bacteria</taxon>
        <taxon>Pseudomonadati</taxon>
        <taxon>Pseudomonadota</taxon>
        <taxon>Gammaproteobacteria</taxon>
        <taxon>Alteromonadales</taxon>
        <taxon>Alteromonadaceae</taxon>
        <taxon>Bowmanella</taxon>
    </lineage>
</organism>
<evidence type="ECO:0000256" key="1">
    <source>
        <dbReference type="ARBA" id="ARBA00008396"/>
    </source>
</evidence>
<feature type="domain" description="RNA-binding S4" evidence="6">
    <location>
        <begin position="13"/>
        <end position="77"/>
    </location>
</feature>
<reference evidence="7" key="1">
    <citation type="submission" date="2021-03" db="EMBL/GenBank/DDBJ databases">
        <title>novel species isolated from a fishpond in China.</title>
        <authorList>
            <person name="Lu H."/>
            <person name="Cai Z."/>
        </authorList>
    </citation>
    <scope>NUCLEOTIDE SEQUENCE</scope>
    <source>
        <strain evidence="7">JCM 30855</strain>
    </source>
</reference>
<dbReference type="GO" id="GO:0003727">
    <property type="term" value="F:single-stranded RNA binding"/>
    <property type="evidence" value="ECO:0007669"/>
    <property type="project" value="InterPro"/>
</dbReference>
<dbReference type="AlphaFoldDB" id="A0A939DJF9"/>
<dbReference type="NCBIfam" id="NF007673">
    <property type="entry name" value="PRK10348.1"/>
    <property type="match status" value="1"/>
</dbReference>
<dbReference type="GO" id="GO:0043023">
    <property type="term" value="F:ribosomal large subunit binding"/>
    <property type="evidence" value="ECO:0007669"/>
    <property type="project" value="InterPro"/>
</dbReference>
<evidence type="ECO:0000313" key="8">
    <source>
        <dbReference type="Proteomes" id="UP000664654"/>
    </source>
</evidence>
<evidence type="ECO:0000259" key="6">
    <source>
        <dbReference type="SMART" id="SM00363"/>
    </source>
</evidence>
<dbReference type="InterPro" id="IPR025708">
    <property type="entry name" value="HSP15"/>
</dbReference>
<dbReference type="InterPro" id="IPR036986">
    <property type="entry name" value="S4_RNA-bd_sf"/>
</dbReference>
<feature type="compositionally biased region" description="Basic and acidic residues" evidence="5">
    <location>
        <begin position="94"/>
        <end position="107"/>
    </location>
</feature>
<dbReference type="Gene3D" id="3.10.290.10">
    <property type="entry name" value="RNA-binding S4 domain"/>
    <property type="match status" value="1"/>
</dbReference>
<evidence type="ECO:0000256" key="4">
    <source>
        <dbReference type="PIRNR" id="PIRNR016821"/>
    </source>
</evidence>
<comment type="similarity">
    <text evidence="1 4">Belongs to the HSP15 family.</text>
</comment>
<accession>A0A939DJF9</accession>
<dbReference type="SUPFAM" id="SSF55174">
    <property type="entry name" value="Alpha-L RNA-binding motif"/>
    <property type="match status" value="1"/>
</dbReference>
<dbReference type="EMBL" id="JAFKCV010000001">
    <property type="protein sequence ID" value="MBN7823655.1"/>
    <property type="molecule type" value="Genomic_DNA"/>
</dbReference>
<dbReference type="GO" id="GO:0034605">
    <property type="term" value="P:cellular response to heat"/>
    <property type="evidence" value="ECO:0007669"/>
    <property type="project" value="InterPro"/>
</dbReference>
<name>A0A939DJF9_9ALTE</name>
<keyword evidence="3 4" id="KW-0238">DNA-binding</keyword>
<dbReference type="CDD" id="cd00165">
    <property type="entry name" value="S4"/>
    <property type="match status" value="1"/>
</dbReference>